<dbReference type="EMBL" id="LUGG01000015">
    <property type="protein sequence ID" value="OBZ69584.1"/>
    <property type="molecule type" value="Genomic_DNA"/>
</dbReference>
<evidence type="ECO:0000313" key="3">
    <source>
        <dbReference type="Proteomes" id="UP000092993"/>
    </source>
</evidence>
<organism evidence="2 3">
    <name type="scientific">Grifola frondosa</name>
    <name type="common">Maitake</name>
    <name type="synonym">Polyporus frondosus</name>
    <dbReference type="NCBI Taxonomy" id="5627"/>
    <lineage>
        <taxon>Eukaryota</taxon>
        <taxon>Fungi</taxon>
        <taxon>Dikarya</taxon>
        <taxon>Basidiomycota</taxon>
        <taxon>Agaricomycotina</taxon>
        <taxon>Agaricomycetes</taxon>
        <taxon>Polyporales</taxon>
        <taxon>Grifolaceae</taxon>
        <taxon>Grifola</taxon>
    </lineage>
</organism>
<dbReference type="OMA" id="TEYHTHL"/>
<evidence type="ECO:0000256" key="1">
    <source>
        <dbReference type="SAM" id="MobiDB-lite"/>
    </source>
</evidence>
<dbReference type="STRING" id="5627.A0A1C7M3D5"/>
<evidence type="ECO:0000313" key="2">
    <source>
        <dbReference type="EMBL" id="OBZ69584.1"/>
    </source>
</evidence>
<protein>
    <submittedName>
        <fullName evidence="2">Uncharacterized protein</fullName>
    </submittedName>
</protein>
<dbReference type="AlphaFoldDB" id="A0A1C7M3D5"/>
<gene>
    <name evidence="2" type="ORF">A0H81_10301</name>
</gene>
<dbReference type="Pfam" id="PF18759">
    <property type="entry name" value="Plavaka"/>
    <property type="match status" value="1"/>
</dbReference>
<feature type="region of interest" description="Disordered" evidence="1">
    <location>
        <begin position="24"/>
        <end position="57"/>
    </location>
</feature>
<accession>A0A1C7M3D5</accession>
<dbReference type="Proteomes" id="UP000092993">
    <property type="component" value="Unassembled WGS sequence"/>
</dbReference>
<reference evidence="2 3" key="1">
    <citation type="submission" date="2016-03" db="EMBL/GenBank/DDBJ databases">
        <title>Whole genome sequencing of Grifola frondosa 9006-11.</title>
        <authorList>
            <person name="Min B."/>
            <person name="Park H."/>
            <person name="Kim J.-G."/>
            <person name="Cho H."/>
            <person name="Oh Y.-L."/>
            <person name="Kong W.-S."/>
            <person name="Choi I.-G."/>
        </authorList>
    </citation>
    <scope>NUCLEOTIDE SEQUENCE [LARGE SCALE GENOMIC DNA]</scope>
    <source>
        <strain evidence="2 3">9006-11</strain>
    </source>
</reference>
<dbReference type="InterPro" id="IPR041078">
    <property type="entry name" value="Plavaka"/>
</dbReference>
<dbReference type="OrthoDB" id="3199698at2759"/>
<name>A0A1C7M3D5_GRIFR</name>
<comment type="caution">
    <text evidence="2">The sequence shown here is derived from an EMBL/GenBank/DDBJ whole genome shotgun (WGS) entry which is preliminary data.</text>
</comment>
<feature type="compositionally biased region" description="Pro residues" evidence="1">
    <location>
        <begin position="46"/>
        <end position="55"/>
    </location>
</feature>
<sequence length="209" mass="23951">MDEDIQEPPVVPEPPLVVPAHQRRTEYHTHLSGDPCDIDGTFLAPDTPPAPSPQRPPHDFTPYTNRAQFELADFFFRKDQMAGTKIDELMQLWAAWAAMLPPNSGQKPPFADHTDLYGSIDSIELGEIAWQTFSVTYKGPRPDGEAPPWMDTEYDIWYRCPRQVLRNQLANPDFAGEMDFSAKRVFSNENKREYQDFMSGNWAWDQSVS</sequence>
<proteinExistence type="predicted"/>
<keyword evidence="3" id="KW-1185">Reference proteome</keyword>